<dbReference type="InterPro" id="IPR006660">
    <property type="entry name" value="Arsenate_reductase-like"/>
</dbReference>
<dbReference type="PROSITE" id="PS51353">
    <property type="entry name" value="ARSC"/>
    <property type="match status" value="1"/>
</dbReference>
<dbReference type="PANTHER" id="PTHR30041:SF4">
    <property type="entry name" value="ARSENATE REDUCTASE"/>
    <property type="match status" value="1"/>
</dbReference>
<dbReference type="EMBL" id="PVEP01000001">
    <property type="protein sequence ID" value="PQV59306.1"/>
    <property type="molecule type" value="Genomic_DNA"/>
</dbReference>
<accession>A0A2S8SET2</accession>
<reference evidence="5 6" key="1">
    <citation type="submission" date="2018-02" db="EMBL/GenBank/DDBJ databases">
        <title>Genomic Encyclopedia of Archaeal and Bacterial Type Strains, Phase II (KMG-II): from individual species to whole genera.</title>
        <authorList>
            <person name="Goeker M."/>
        </authorList>
    </citation>
    <scope>NUCLEOTIDE SEQUENCE [LARGE SCALE GENOMIC DNA]</scope>
    <source>
        <strain evidence="5 6">DSM 18921</strain>
    </source>
</reference>
<dbReference type="InterPro" id="IPR036249">
    <property type="entry name" value="Thioredoxin-like_sf"/>
</dbReference>
<name>A0A2S8SET2_9RHOB</name>
<dbReference type="EC" id="1.20.4.1" evidence="4"/>
<dbReference type="Proteomes" id="UP000238338">
    <property type="component" value="Unassembled WGS sequence"/>
</dbReference>
<dbReference type="NCBIfam" id="TIGR00014">
    <property type="entry name" value="arsC"/>
    <property type="match status" value="1"/>
</dbReference>
<gene>
    <name evidence="5" type="ORF">LX70_01133</name>
</gene>
<protein>
    <recommendedName>
        <fullName evidence="4">Arsenate reductase</fullName>
        <ecNumber evidence="4">1.20.4.1</ecNumber>
    </recommendedName>
</protein>
<dbReference type="SUPFAM" id="SSF52833">
    <property type="entry name" value="Thioredoxin-like"/>
    <property type="match status" value="1"/>
</dbReference>
<evidence type="ECO:0000256" key="3">
    <source>
        <dbReference type="PROSITE-ProRule" id="PRU01282"/>
    </source>
</evidence>
<evidence type="ECO:0000256" key="1">
    <source>
        <dbReference type="ARBA" id="ARBA00007198"/>
    </source>
</evidence>
<dbReference type="Gene3D" id="3.40.30.10">
    <property type="entry name" value="Glutaredoxin"/>
    <property type="match status" value="1"/>
</dbReference>
<proteinExistence type="inferred from homology"/>
<evidence type="ECO:0000256" key="4">
    <source>
        <dbReference type="RuleBase" id="RU362029"/>
    </source>
</evidence>
<dbReference type="AlphaFoldDB" id="A0A2S8SET2"/>
<dbReference type="GO" id="GO:0008794">
    <property type="term" value="F:arsenate reductase (glutaredoxin) activity"/>
    <property type="evidence" value="ECO:0007669"/>
    <property type="project" value="UniProtKB-UniRule"/>
</dbReference>
<comment type="catalytic activity">
    <reaction evidence="4">
        <text>[glutaredoxin]-dithiol + arsenate + glutathione + H(+) = glutathionyl-S-S-[glutaredoxin] + arsenite + H2O</text>
        <dbReference type="Rhea" id="RHEA:22016"/>
        <dbReference type="Rhea" id="RHEA-COMP:10729"/>
        <dbReference type="Rhea" id="RHEA-COMP:17668"/>
        <dbReference type="ChEBI" id="CHEBI:15377"/>
        <dbReference type="ChEBI" id="CHEBI:15378"/>
        <dbReference type="ChEBI" id="CHEBI:29242"/>
        <dbReference type="ChEBI" id="CHEBI:29950"/>
        <dbReference type="ChEBI" id="CHEBI:48597"/>
        <dbReference type="ChEBI" id="CHEBI:57925"/>
        <dbReference type="ChEBI" id="CHEBI:146199"/>
        <dbReference type="EC" id="1.20.4.1"/>
    </reaction>
</comment>
<sequence length="113" mass="12232">MTTIWHNPRCSKSRETLALLEAQGIAPTIRLYLQDPPSEAELRDALARLALPARDLIRRKEAAFRDAGLSADSDGATLIAAMAANPVLIERPLVLHGDRAALGRPPEAVLALF</sequence>
<organism evidence="5 6">
    <name type="scientific">Albidovulum denitrificans</name>
    <dbReference type="NCBI Taxonomy" id="404881"/>
    <lineage>
        <taxon>Bacteria</taxon>
        <taxon>Pseudomonadati</taxon>
        <taxon>Pseudomonadota</taxon>
        <taxon>Alphaproteobacteria</taxon>
        <taxon>Rhodobacterales</taxon>
        <taxon>Paracoccaceae</taxon>
        <taxon>Albidovulum</taxon>
    </lineage>
</organism>
<dbReference type="Pfam" id="PF03960">
    <property type="entry name" value="ArsC"/>
    <property type="match status" value="1"/>
</dbReference>
<dbReference type="CDD" id="cd03034">
    <property type="entry name" value="ArsC_ArsC"/>
    <property type="match status" value="1"/>
</dbReference>
<evidence type="ECO:0000256" key="2">
    <source>
        <dbReference type="ARBA" id="ARBA00023002"/>
    </source>
</evidence>
<dbReference type="InterPro" id="IPR006659">
    <property type="entry name" value="Arsenate_reductase"/>
</dbReference>
<keyword evidence="6" id="KW-1185">Reference proteome</keyword>
<comment type="similarity">
    <text evidence="1 3 4">Belongs to the ArsC family.</text>
</comment>
<evidence type="ECO:0000313" key="5">
    <source>
        <dbReference type="EMBL" id="PQV59306.1"/>
    </source>
</evidence>
<dbReference type="PANTHER" id="PTHR30041">
    <property type="entry name" value="ARSENATE REDUCTASE"/>
    <property type="match status" value="1"/>
</dbReference>
<keyword evidence="2 4" id="KW-0560">Oxidoreductase</keyword>
<comment type="caution">
    <text evidence="5">The sequence shown here is derived from an EMBL/GenBank/DDBJ whole genome shotgun (WGS) entry which is preliminary data.</text>
</comment>
<evidence type="ECO:0000313" key="6">
    <source>
        <dbReference type="Proteomes" id="UP000238338"/>
    </source>
</evidence>